<reference evidence="2" key="1">
    <citation type="submission" date="2017-09" db="EMBL/GenBank/DDBJ databases">
        <title>Metaegenomics of thermophilic ammonia-oxidizing enrichment culture.</title>
        <authorList>
            <person name="Kato S."/>
            <person name="Suzuki K."/>
        </authorList>
    </citation>
    <scope>NUCLEOTIDE SEQUENCE [LARGE SCALE GENOMIC DNA]</scope>
</reference>
<gene>
    <name evidence="1" type="ORF">HRbin17_01899</name>
</gene>
<accession>A0A2H5XE10</accession>
<sequence>MNRYWFRQPKCHFCGALIDRPDDGVVCWEESIESSGKWRAQSFAVAHHRCVPSHRPFQCDPLTQVNPGYLAGLALRFTRRMYEEVDTPALVRLVCELFPDAAGRASVWANVFDFMRWDDGFPPDLSEARPTLEGATD</sequence>
<name>A0A2H5XE10_9BACT</name>
<dbReference type="Proteomes" id="UP000236173">
    <property type="component" value="Unassembled WGS sequence"/>
</dbReference>
<comment type="caution">
    <text evidence="1">The sequence shown here is derived from an EMBL/GenBank/DDBJ whole genome shotgun (WGS) entry which is preliminary data.</text>
</comment>
<evidence type="ECO:0000313" key="2">
    <source>
        <dbReference type="Proteomes" id="UP000236173"/>
    </source>
</evidence>
<evidence type="ECO:0000313" key="1">
    <source>
        <dbReference type="EMBL" id="GBC99377.1"/>
    </source>
</evidence>
<protein>
    <submittedName>
        <fullName evidence="1">Uncharacterized protein</fullName>
    </submittedName>
</protein>
<dbReference type="EMBL" id="BEHT01000026">
    <property type="protein sequence ID" value="GBC99377.1"/>
    <property type="molecule type" value="Genomic_DNA"/>
</dbReference>
<organism evidence="1 2">
    <name type="scientific">Candidatus Fervidibacter japonicus</name>
    <dbReference type="NCBI Taxonomy" id="2035412"/>
    <lineage>
        <taxon>Bacteria</taxon>
        <taxon>Candidatus Fervidibacterota</taxon>
        <taxon>Candidatus Fervidibacter</taxon>
    </lineage>
</organism>
<dbReference type="AlphaFoldDB" id="A0A2H5XE10"/>
<proteinExistence type="predicted"/>